<evidence type="ECO:0000313" key="1">
    <source>
        <dbReference type="EMBL" id="PIW16859.1"/>
    </source>
</evidence>
<protein>
    <recommendedName>
        <fullName evidence="3">VWA containing CoxE family protein</fullName>
    </recommendedName>
</protein>
<name>A0A2M7G4N6_9BACT</name>
<comment type="caution">
    <text evidence="1">The sequence shown here is derived from an EMBL/GenBank/DDBJ whole genome shotgun (WGS) entry which is preliminary data.</text>
</comment>
<dbReference type="EMBL" id="PFFQ01000034">
    <property type="protein sequence ID" value="PIW16859.1"/>
    <property type="molecule type" value="Genomic_DNA"/>
</dbReference>
<accession>A0A2M7G4N6</accession>
<gene>
    <name evidence="1" type="ORF">COW36_11290</name>
</gene>
<evidence type="ECO:0000313" key="2">
    <source>
        <dbReference type="Proteomes" id="UP000231019"/>
    </source>
</evidence>
<dbReference type="Proteomes" id="UP000231019">
    <property type="component" value="Unassembled WGS sequence"/>
</dbReference>
<dbReference type="PANTHER" id="PTHR39338">
    <property type="entry name" value="BLL5662 PROTEIN-RELATED"/>
    <property type="match status" value="1"/>
</dbReference>
<evidence type="ECO:0008006" key="3">
    <source>
        <dbReference type="Google" id="ProtNLM"/>
    </source>
</evidence>
<proteinExistence type="predicted"/>
<dbReference type="PANTHER" id="PTHR39338:SF7">
    <property type="entry name" value="BLL6692 PROTEIN"/>
    <property type="match status" value="1"/>
</dbReference>
<sequence>MEADPLFIAFFQLLPRYGVPISLQYILEFQSGLERGLVKNLDSLFVFLKLTVVKKAEHLDAFERAFAFYFLDIDIPNLAEGDPALLSTPQFKAWLKNAIAQNEITGPVWKLSQEELIRKFWETLKAQLERHDGGNRWVGTGGSSPFGHSGMAQPGVRVHGPGGNRSAIKAIGQRNFIDYASSNALKGSNIRQALASLKQLKPSGAHTELDIERSIQATAKNGGEIELVFQRDLKDKITVMLLIDNGGMSMLPHIDLTRLVFEKLKDRFKSLKIYYFHNTIYQSVFKDARHQERIETEKLLQASPETRVIFVGDASMGPGELVSPYGSLYFEDETSEPSLVWLNRFKKRFPHLVWLNPLPKESWDQTYGSWTLNTIRSLIQMEDLSLNGIKRAVGSLNQSA</sequence>
<dbReference type="AlphaFoldDB" id="A0A2M7G4N6"/>
<organism evidence="1 2">
    <name type="scientific">bacterium (Candidatus Blackallbacteria) CG17_big_fil_post_rev_8_21_14_2_50_48_46</name>
    <dbReference type="NCBI Taxonomy" id="2014261"/>
    <lineage>
        <taxon>Bacteria</taxon>
        <taxon>Candidatus Blackallbacteria</taxon>
    </lineage>
</organism>
<reference evidence="1 2" key="1">
    <citation type="submission" date="2017-09" db="EMBL/GenBank/DDBJ databases">
        <title>Depth-based differentiation of microbial function through sediment-hosted aquifers and enrichment of novel symbionts in the deep terrestrial subsurface.</title>
        <authorList>
            <person name="Probst A.J."/>
            <person name="Ladd B."/>
            <person name="Jarett J.K."/>
            <person name="Geller-Mcgrath D.E."/>
            <person name="Sieber C.M."/>
            <person name="Emerson J.B."/>
            <person name="Anantharaman K."/>
            <person name="Thomas B.C."/>
            <person name="Malmstrom R."/>
            <person name="Stieglmeier M."/>
            <person name="Klingl A."/>
            <person name="Woyke T."/>
            <person name="Ryan C.M."/>
            <person name="Banfield J.F."/>
        </authorList>
    </citation>
    <scope>NUCLEOTIDE SEQUENCE [LARGE SCALE GENOMIC DNA]</scope>
    <source>
        <strain evidence="1">CG17_big_fil_post_rev_8_21_14_2_50_48_46</strain>
    </source>
</reference>